<dbReference type="Gene3D" id="3.40.50.1820">
    <property type="entry name" value="alpha/beta hydrolase"/>
    <property type="match status" value="1"/>
</dbReference>
<keyword evidence="3" id="KW-1185">Reference proteome</keyword>
<accession>A0ABW3C2A6</accession>
<dbReference type="RefSeq" id="WP_381489467.1">
    <property type="nucleotide sequence ID" value="NZ_JBHTIK010000005.1"/>
</dbReference>
<dbReference type="PRINTS" id="PR00111">
    <property type="entry name" value="ABHYDROLASE"/>
</dbReference>
<dbReference type="EMBL" id="JBHTIK010000005">
    <property type="protein sequence ID" value="MFD0848546.1"/>
    <property type="molecule type" value="Genomic_DNA"/>
</dbReference>
<dbReference type="SUPFAM" id="SSF53474">
    <property type="entry name" value="alpha/beta-Hydrolases"/>
    <property type="match status" value="1"/>
</dbReference>
<dbReference type="Proteomes" id="UP001597124">
    <property type="component" value="Unassembled WGS sequence"/>
</dbReference>
<keyword evidence="2" id="KW-0378">Hydrolase</keyword>
<feature type="domain" description="AB hydrolase-1" evidence="1">
    <location>
        <begin position="28"/>
        <end position="165"/>
    </location>
</feature>
<evidence type="ECO:0000313" key="2">
    <source>
        <dbReference type="EMBL" id="MFD0848546.1"/>
    </source>
</evidence>
<name>A0ABW3C2A6_SPHXN</name>
<reference evidence="3" key="1">
    <citation type="journal article" date="2019" name="Int. J. Syst. Evol. Microbiol.">
        <title>The Global Catalogue of Microorganisms (GCM) 10K type strain sequencing project: providing services to taxonomists for standard genome sequencing and annotation.</title>
        <authorList>
            <consortium name="The Broad Institute Genomics Platform"/>
            <consortium name="The Broad Institute Genome Sequencing Center for Infectious Disease"/>
            <person name="Wu L."/>
            <person name="Ma J."/>
        </authorList>
    </citation>
    <scope>NUCLEOTIDE SEQUENCE [LARGE SCALE GENOMIC DNA]</scope>
    <source>
        <strain evidence="3">CCUG 52537</strain>
    </source>
</reference>
<organism evidence="2 3">
    <name type="scientific">Sphingosinicella xenopeptidilytica</name>
    <dbReference type="NCBI Taxonomy" id="364098"/>
    <lineage>
        <taxon>Bacteria</taxon>
        <taxon>Pseudomonadati</taxon>
        <taxon>Pseudomonadota</taxon>
        <taxon>Alphaproteobacteria</taxon>
        <taxon>Sphingomonadales</taxon>
        <taxon>Sphingosinicellaceae</taxon>
        <taxon>Sphingosinicella</taxon>
    </lineage>
</organism>
<dbReference type="PANTHER" id="PTHR46438:SF11">
    <property type="entry name" value="LIPASE-RELATED"/>
    <property type="match status" value="1"/>
</dbReference>
<dbReference type="Pfam" id="PF00561">
    <property type="entry name" value="Abhydrolase_1"/>
    <property type="match status" value="2"/>
</dbReference>
<dbReference type="InterPro" id="IPR029058">
    <property type="entry name" value="AB_hydrolase_fold"/>
</dbReference>
<comment type="caution">
    <text evidence="2">The sequence shown here is derived from an EMBL/GenBank/DDBJ whole genome shotgun (WGS) entry which is preliminary data.</text>
</comment>
<evidence type="ECO:0000259" key="1">
    <source>
        <dbReference type="Pfam" id="PF00561"/>
    </source>
</evidence>
<proteinExistence type="predicted"/>
<evidence type="ECO:0000313" key="3">
    <source>
        <dbReference type="Proteomes" id="UP001597124"/>
    </source>
</evidence>
<protein>
    <submittedName>
        <fullName evidence="2">Alpha/beta fold hydrolase</fullName>
    </submittedName>
</protein>
<dbReference type="GO" id="GO:0016787">
    <property type="term" value="F:hydrolase activity"/>
    <property type="evidence" value="ECO:0007669"/>
    <property type="project" value="UniProtKB-KW"/>
</dbReference>
<gene>
    <name evidence="2" type="ORF">ACFQ00_09450</name>
</gene>
<sequence length="278" mass="31082">MTDNPELGTMLPTCGYRTNCHDQGEGDAVILLHGSGAGVSGWANWRGLIPELAKSWRVLAPDLVGFGYTETPDGFTFRFMDSWVDQVFGVMDALGIARAHIVGNSFGGAVALWMAHRQPERTGRLVLMGPGGWPLAVGAELASLWGYKPSPEAMRQAMSVMAYNQGLITDELVEMRYRATLREGAQEAFERVFPPPYQRWLDAQTLPIAALQGITNEVLLIHGRDDRVVDPKVSWNLHQHLINSQFHSISRCGHWTMIEHGRRFRQLVENFLEEERAA</sequence>
<dbReference type="InterPro" id="IPR000073">
    <property type="entry name" value="AB_hydrolase_1"/>
</dbReference>
<dbReference type="PANTHER" id="PTHR46438">
    <property type="entry name" value="ALPHA/BETA-HYDROLASES SUPERFAMILY PROTEIN"/>
    <property type="match status" value="1"/>
</dbReference>
<feature type="domain" description="AB hydrolase-1" evidence="1">
    <location>
        <begin position="204"/>
        <end position="260"/>
    </location>
</feature>